<reference evidence="2 3" key="1">
    <citation type="submission" date="2016-10" db="EMBL/GenBank/DDBJ databases">
        <authorList>
            <person name="de Groot N.N."/>
        </authorList>
    </citation>
    <scope>NUCLEOTIDE SEQUENCE [LARGE SCALE GENOMIC DNA]</scope>
    <source>
        <strain evidence="2 3">DSM 18684</strain>
    </source>
</reference>
<keyword evidence="1" id="KW-0732">Signal</keyword>
<accession>A0A1I2UR48</accession>
<feature type="signal peptide" evidence="1">
    <location>
        <begin position="1"/>
        <end position="20"/>
    </location>
</feature>
<feature type="chain" id="PRO_5011778870" description="Adhesin domain-containing protein" evidence="1">
    <location>
        <begin position="21"/>
        <end position="367"/>
    </location>
</feature>
<protein>
    <recommendedName>
        <fullName evidence="4">Adhesin domain-containing protein</fullName>
    </recommendedName>
</protein>
<dbReference type="STRING" id="414048.SAMN04489864_102295"/>
<gene>
    <name evidence="2" type="ORF">SAMN04489864_102295</name>
</gene>
<keyword evidence="3" id="KW-1185">Reference proteome</keyword>
<evidence type="ECO:0008006" key="4">
    <source>
        <dbReference type="Google" id="ProtNLM"/>
    </source>
</evidence>
<evidence type="ECO:0000313" key="2">
    <source>
        <dbReference type="EMBL" id="SFG79498.1"/>
    </source>
</evidence>
<sequence>MKKQFIILLVLLSANFIVKAQQEYRLAKSSGNLKINMSSVNVEGYDGKEIIFSGQKIVIDEPTDERAKGLVPISSSRYIDNTGIGINVSENGQNVTVNLVSKKPVGVVTIKVPQNMKVSIMNNFNTGNFVFSYNSSVNMSNTTNDNKTVEKVSDEIVLKNLKNEIEVSVYNSKIKLENNTGPMNIKTVSGSVDAIFNGDIKGPVSIVSATNYVDVTMPATTKANIEMGSSYGKLFAGKEFKFDLDKTETESFSNVATIGSRVAGRQIYTAAKVDTATSSATKAKTSSSGGKNKTEVIVVKGFPTARLSGTTKGTGVQILNGAVFTDGNNLFTRSYALGGDRIKGKLNGGGVDLIFKSTNKNVYLREK</sequence>
<organism evidence="2 3">
    <name type="scientific">Pedobacter insulae</name>
    <dbReference type="NCBI Taxonomy" id="414048"/>
    <lineage>
        <taxon>Bacteria</taxon>
        <taxon>Pseudomonadati</taxon>
        <taxon>Bacteroidota</taxon>
        <taxon>Sphingobacteriia</taxon>
        <taxon>Sphingobacteriales</taxon>
        <taxon>Sphingobacteriaceae</taxon>
        <taxon>Pedobacter</taxon>
    </lineage>
</organism>
<dbReference type="RefSeq" id="WP_090992343.1">
    <property type="nucleotide sequence ID" value="NZ_FOPP01000002.1"/>
</dbReference>
<dbReference type="AlphaFoldDB" id="A0A1I2UR48"/>
<dbReference type="Proteomes" id="UP000199666">
    <property type="component" value="Unassembled WGS sequence"/>
</dbReference>
<evidence type="ECO:0000313" key="3">
    <source>
        <dbReference type="Proteomes" id="UP000199666"/>
    </source>
</evidence>
<proteinExistence type="predicted"/>
<evidence type="ECO:0000256" key="1">
    <source>
        <dbReference type="SAM" id="SignalP"/>
    </source>
</evidence>
<name>A0A1I2UR48_9SPHI</name>
<dbReference type="OrthoDB" id="1114934at2"/>
<dbReference type="EMBL" id="FOPP01000002">
    <property type="protein sequence ID" value="SFG79498.1"/>
    <property type="molecule type" value="Genomic_DNA"/>
</dbReference>